<reference evidence="1" key="1">
    <citation type="journal article" date="2014" name="Front. Microbiol.">
        <title>High frequency of phylogenetically diverse reductive dehalogenase-homologous genes in deep subseafloor sedimentary metagenomes.</title>
        <authorList>
            <person name="Kawai M."/>
            <person name="Futagami T."/>
            <person name="Toyoda A."/>
            <person name="Takaki Y."/>
            <person name="Nishi S."/>
            <person name="Hori S."/>
            <person name="Arai W."/>
            <person name="Tsubouchi T."/>
            <person name="Morono Y."/>
            <person name="Uchiyama I."/>
            <person name="Ito T."/>
            <person name="Fujiyama A."/>
            <person name="Inagaki F."/>
            <person name="Takami H."/>
        </authorList>
    </citation>
    <scope>NUCLEOTIDE SEQUENCE</scope>
    <source>
        <strain evidence="1">Expedition CK06-06</strain>
    </source>
</reference>
<protein>
    <submittedName>
        <fullName evidence="1">Uncharacterized protein</fullName>
    </submittedName>
</protein>
<name>X0XS59_9ZZZZ</name>
<feature type="non-terminal residue" evidence="1">
    <location>
        <position position="221"/>
    </location>
</feature>
<comment type="caution">
    <text evidence="1">The sequence shown here is derived from an EMBL/GenBank/DDBJ whole genome shotgun (WGS) entry which is preliminary data.</text>
</comment>
<dbReference type="EMBL" id="BARS01054144">
    <property type="protein sequence ID" value="GAG46009.1"/>
    <property type="molecule type" value="Genomic_DNA"/>
</dbReference>
<feature type="non-terminal residue" evidence="1">
    <location>
        <position position="1"/>
    </location>
</feature>
<gene>
    <name evidence="1" type="ORF">S01H1_80213</name>
</gene>
<evidence type="ECO:0000313" key="1">
    <source>
        <dbReference type="EMBL" id="GAG46009.1"/>
    </source>
</evidence>
<proteinExistence type="predicted"/>
<sequence>FTIGSQTTTATTDASGVASTTLILDQIAGVYPGKASFAGDDYHIDSFFDITFEIELEDTTLTYTGDLSGQYSDSVTVSATLVEDASEPLPIGWDQSECESAPYNGYWLPKNDGTGESGCWFKNTHTFDYSEPLSNQPLTSCTSACEAVGLECDSSNWNDDATGSVATAVGWEWYAEHAMYTTTKEWAPGIWPDCWCHSGWGCGHRYYRRAEGVTQNCDATS</sequence>
<organism evidence="1">
    <name type="scientific">marine sediment metagenome</name>
    <dbReference type="NCBI Taxonomy" id="412755"/>
    <lineage>
        <taxon>unclassified sequences</taxon>
        <taxon>metagenomes</taxon>
        <taxon>ecological metagenomes</taxon>
    </lineage>
</organism>
<accession>X0XS59</accession>
<dbReference type="AlphaFoldDB" id="X0XS59"/>